<proteinExistence type="predicted"/>
<sequence length="341" mass="33426">MRCTRLVPALLACLIAPALSAQTWTETGGGVVALPAASAGVPVAGARLACIADAWRLIVPEAAGVGAVVLGIDGQVFPTVAEGDGTMAIPSAALDPLRAGSRLTLTWTVSGATAEASFGLRGSRAAIDGAAATCAAQAQAAAAPVAAPAPAAVPAEVSVTLAADPVAGQPVELSFTGPLGAQDWVGIASPGSAGSAWVAGAWSYVSSGSPARFPAPPEPGAYELRYIRGSDSAILLAVPVTVAPADPAARPTATLQPMTAPAGSVLTVALDGTPRTPGDYLYIAPAAAGDQDYSGGYVGIPASGSATITAPAAPGDWELRYVVSAGGGLYTVIGRAPLTLQ</sequence>
<evidence type="ECO:0000313" key="2">
    <source>
        <dbReference type="EMBL" id="NKX45231.1"/>
    </source>
</evidence>
<dbReference type="RefSeq" id="WP_168623609.1">
    <property type="nucleotide sequence ID" value="NZ_JAAZQQ010000003.1"/>
</dbReference>
<evidence type="ECO:0000256" key="1">
    <source>
        <dbReference type="SAM" id="SignalP"/>
    </source>
</evidence>
<reference evidence="2 3" key="1">
    <citation type="submission" date="2020-04" db="EMBL/GenBank/DDBJ databases">
        <authorList>
            <person name="Yoon J."/>
        </authorList>
    </citation>
    <scope>NUCLEOTIDE SEQUENCE [LARGE SCALE GENOMIC DNA]</scope>
    <source>
        <strain evidence="2 3">KMU-115</strain>
    </source>
</reference>
<dbReference type="EMBL" id="JAAZQQ010000003">
    <property type="protein sequence ID" value="NKX45231.1"/>
    <property type="molecule type" value="Genomic_DNA"/>
</dbReference>
<gene>
    <name evidence="2" type="ORF">HCU73_11555</name>
</gene>
<protein>
    <submittedName>
        <fullName evidence="2">Uncharacterized protein</fullName>
    </submittedName>
</protein>
<name>A0A7X6GZF2_9RHOB</name>
<organism evidence="2 3">
    <name type="scientific">Roseicyclus persicicus</name>
    <dbReference type="NCBI Taxonomy" id="2650661"/>
    <lineage>
        <taxon>Bacteria</taxon>
        <taxon>Pseudomonadati</taxon>
        <taxon>Pseudomonadota</taxon>
        <taxon>Alphaproteobacteria</taxon>
        <taxon>Rhodobacterales</taxon>
        <taxon>Roseobacteraceae</taxon>
        <taxon>Roseicyclus</taxon>
    </lineage>
</organism>
<keyword evidence="1" id="KW-0732">Signal</keyword>
<dbReference type="Proteomes" id="UP000526408">
    <property type="component" value="Unassembled WGS sequence"/>
</dbReference>
<comment type="caution">
    <text evidence="2">The sequence shown here is derived from an EMBL/GenBank/DDBJ whole genome shotgun (WGS) entry which is preliminary data.</text>
</comment>
<feature type="chain" id="PRO_5031549851" evidence="1">
    <location>
        <begin position="22"/>
        <end position="341"/>
    </location>
</feature>
<dbReference type="AlphaFoldDB" id="A0A7X6GZF2"/>
<feature type="signal peptide" evidence="1">
    <location>
        <begin position="1"/>
        <end position="21"/>
    </location>
</feature>
<keyword evidence="3" id="KW-1185">Reference proteome</keyword>
<accession>A0A7X6GZF2</accession>
<evidence type="ECO:0000313" key="3">
    <source>
        <dbReference type="Proteomes" id="UP000526408"/>
    </source>
</evidence>